<name>A0A1H4I7R7_9MICC</name>
<reference evidence="2 3" key="1">
    <citation type="submission" date="2016-10" db="EMBL/GenBank/DDBJ databases">
        <authorList>
            <person name="de Groot N.N."/>
        </authorList>
    </citation>
    <scope>NUCLEOTIDE SEQUENCE [LARGE SCALE GENOMIC DNA]</scope>
    <source>
        <strain evidence="2 3">DSM 10495</strain>
    </source>
</reference>
<dbReference type="Proteomes" id="UP000182652">
    <property type="component" value="Unassembled WGS sequence"/>
</dbReference>
<feature type="region of interest" description="Disordered" evidence="1">
    <location>
        <begin position="286"/>
        <end position="316"/>
    </location>
</feature>
<keyword evidence="3" id="KW-1185">Reference proteome</keyword>
<dbReference type="STRING" id="156980.SAMN04489745_0102"/>
<feature type="compositionally biased region" description="Basic and acidic residues" evidence="1">
    <location>
        <begin position="302"/>
        <end position="316"/>
    </location>
</feature>
<accession>A0A1H4I7R7</accession>
<feature type="region of interest" description="Disordered" evidence="1">
    <location>
        <begin position="674"/>
        <end position="696"/>
    </location>
</feature>
<protein>
    <submittedName>
        <fullName evidence="2">Uncharacterized protein</fullName>
    </submittedName>
</protein>
<evidence type="ECO:0000256" key="1">
    <source>
        <dbReference type="SAM" id="MobiDB-lite"/>
    </source>
</evidence>
<sequence length="696" mass="75646">MAVSTPYPVPPVTLQQAKASDLTALTLGVEGHHEEANRARLEAARAVRAEYLQWSDQVYDRARGTSVDPDPRPPLALDAIIAAEGDVLQVIDREDFIDLVAEHLDLVDGERIVNDEDGARWEWVPATEAEKEMARSDAAFLRAAVHSLEHARALSLERNQARRSTTLVAALHDLPTALTGGVLGNYREARNARAEGLIALLREERFFLRNLRQALPAEQWDDIPRLPAPFLSVLEADGDLQRAFDDERFRFKDRLESYLGDANSERRNGPGAETLLPALREQTLGADEPLQNQSARSTLSPWEEHVVRTRPESENRSFAEAIEAHDDEGAAYVPSTGLGEERLTSLVHASVRDLLANVSDWDYDYLAEVARSAVLEEAVSAVNTAVQESYPDRGVTVSTGPGRGGYFVYSGQGAEDLYTAGIPAADLVEEALMRVDGARIAQQAILEQLGVPALLERMNAEAAQADAAEMAFDAAVDAGIHPNMHQWEAPTQPRADTDGPTGTRISELKPGQVINIVGVPATLEGLNSTPGIYRSMEFVHAAPEPDNQGTMLLLASQGRYAWLRTTADSAQPTGDLGEAHQSVGRVAPPIVYQQPIEALGKGQAHFNGYDIDGRAHNELVQRTGKGIDENGDTIVSVKGASETTFFISDKDNTEPPLTMISDGKVYPAPVKVTELEANTPQPAPHLKGTTQRHSPS</sequence>
<evidence type="ECO:0000313" key="3">
    <source>
        <dbReference type="Proteomes" id="UP000182652"/>
    </source>
</evidence>
<feature type="compositionally biased region" description="Polar residues" evidence="1">
    <location>
        <begin position="290"/>
        <end position="300"/>
    </location>
</feature>
<evidence type="ECO:0000313" key="2">
    <source>
        <dbReference type="EMBL" id="SEB30021.1"/>
    </source>
</evidence>
<gene>
    <name evidence="2" type="ORF">SAMN04489745_0102</name>
</gene>
<proteinExistence type="predicted"/>
<dbReference type="RefSeq" id="WP_066217200.1">
    <property type="nucleotide sequence ID" value="NZ_FNSN01000002.1"/>
</dbReference>
<organism evidence="2 3">
    <name type="scientific">Arthrobacter woluwensis</name>
    <dbReference type="NCBI Taxonomy" id="156980"/>
    <lineage>
        <taxon>Bacteria</taxon>
        <taxon>Bacillati</taxon>
        <taxon>Actinomycetota</taxon>
        <taxon>Actinomycetes</taxon>
        <taxon>Micrococcales</taxon>
        <taxon>Micrococcaceae</taxon>
        <taxon>Arthrobacter</taxon>
    </lineage>
</organism>
<dbReference type="EMBL" id="FNSN01000002">
    <property type="protein sequence ID" value="SEB30021.1"/>
    <property type="molecule type" value="Genomic_DNA"/>
</dbReference>
<dbReference type="AlphaFoldDB" id="A0A1H4I7R7"/>